<evidence type="ECO:0000313" key="3">
    <source>
        <dbReference type="Proteomes" id="UP000287171"/>
    </source>
</evidence>
<dbReference type="NCBIfam" id="NF047558">
    <property type="entry name" value="TPR_END_plus"/>
    <property type="match status" value="1"/>
</dbReference>
<feature type="domain" description="DinB-like" evidence="1">
    <location>
        <begin position="14"/>
        <end position="150"/>
    </location>
</feature>
<dbReference type="Pfam" id="PF12867">
    <property type="entry name" value="DinB_2"/>
    <property type="match status" value="1"/>
</dbReference>
<evidence type="ECO:0000313" key="2">
    <source>
        <dbReference type="EMBL" id="GCE27309.1"/>
    </source>
</evidence>
<sequence length="236" mass="27516">MHQHDFKALLIQLLLQSQRDQNAFFQQLPPAELAVIGEPDYWSAKDHVSHLTYWRQRLVLRLQAYLRHEAQTPSGDFEQINPIVFEQNRHRLWPDILAESDQAYDDLIALTQQLSDEELLAFDRFDWLPKGIPLYLSFMGNCYEHTQIHLSYYLIDRHQPERALEVYENWSNRVIEAEVPDELKGNILYNLACFYATHDLLAKAGPTLQKAIALYPPGAEFAQTDPDLALLRETLN</sequence>
<comment type="caution">
    <text evidence="2">The sequence shown here is derived from an EMBL/GenBank/DDBJ whole genome shotgun (WGS) entry which is preliminary data.</text>
</comment>
<reference evidence="3" key="1">
    <citation type="submission" date="2018-12" db="EMBL/GenBank/DDBJ databases">
        <title>Tengunoibacter tsumagoiensis gen. nov., sp. nov., Dictyobacter kobayashii sp. nov., D. alpinus sp. nov., and D. joshuensis sp. nov. and description of Dictyobacteraceae fam. nov. within the order Ktedonobacterales isolated from Tengu-no-mugimeshi.</title>
        <authorList>
            <person name="Wang C.M."/>
            <person name="Zheng Y."/>
            <person name="Sakai Y."/>
            <person name="Toyoda A."/>
            <person name="Minakuchi Y."/>
            <person name="Abe K."/>
            <person name="Yokota A."/>
            <person name="Yabe S."/>
        </authorList>
    </citation>
    <scope>NUCLEOTIDE SEQUENCE [LARGE SCALE GENOMIC DNA]</scope>
    <source>
        <strain evidence="3">Uno16</strain>
    </source>
</reference>
<dbReference type="AlphaFoldDB" id="A0A402B7L0"/>
<dbReference type="Gene3D" id="1.20.120.450">
    <property type="entry name" value="dinb family like domain"/>
    <property type="match status" value="1"/>
</dbReference>
<name>A0A402B7L0_9CHLR</name>
<dbReference type="InterPro" id="IPR024775">
    <property type="entry name" value="DinB-like"/>
</dbReference>
<organism evidence="2 3">
    <name type="scientific">Dictyobacter alpinus</name>
    <dbReference type="NCBI Taxonomy" id="2014873"/>
    <lineage>
        <taxon>Bacteria</taxon>
        <taxon>Bacillati</taxon>
        <taxon>Chloroflexota</taxon>
        <taxon>Ktedonobacteria</taxon>
        <taxon>Ktedonobacterales</taxon>
        <taxon>Dictyobacteraceae</taxon>
        <taxon>Dictyobacter</taxon>
    </lineage>
</organism>
<dbReference type="OrthoDB" id="157727at2"/>
<dbReference type="RefSeq" id="WP_126627675.1">
    <property type="nucleotide sequence ID" value="NZ_BIFT01000001.1"/>
</dbReference>
<accession>A0A402B7L0</accession>
<protein>
    <recommendedName>
        <fullName evidence="1">DinB-like domain-containing protein</fullName>
    </recommendedName>
</protein>
<gene>
    <name evidence="2" type="ORF">KDA_27930</name>
</gene>
<dbReference type="Proteomes" id="UP000287171">
    <property type="component" value="Unassembled WGS sequence"/>
</dbReference>
<proteinExistence type="predicted"/>
<dbReference type="EMBL" id="BIFT01000001">
    <property type="protein sequence ID" value="GCE27309.1"/>
    <property type="molecule type" value="Genomic_DNA"/>
</dbReference>
<keyword evidence="3" id="KW-1185">Reference proteome</keyword>
<dbReference type="InterPro" id="IPR034660">
    <property type="entry name" value="DinB/YfiT-like"/>
</dbReference>
<evidence type="ECO:0000259" key="1">
    <source>
        <dbReference type="Pfam" id="PF12867"/>
    </source>
</evidence>
<dbReference type="SUPFAM" id="SSF109854">
    <property type="entry name" value="DinB/YfiT-like putative metalloenzymes"/>
    <property type="match status" value="1"/>
</dbReference>